<dbReference type="InterPro" id="IPR050481">
    <property type="entry name" value="UDP-glycosyltransf_plant"/>
</dbReference>
<dbReference type="EC" id="2.4.1.-" evidence="5"/>
<dbReference type="InterPro" id="IPR035595">
    <property type="entry name" value="UDP_glycos_trans_CS"/>
</dbReference>
<dbReference type="InterPro" id="IPR002213">
    <property type="entry name" value="UDP_glucos_trans"/>
</dbReference>
<evidence type="ECO:0000313" key="7">
    <source>
        <dbReference type="Proteomes" id="UP000652761"/>
    </source>
</evidence>
<dbReference type="EMBL" id="NMUH01010098">
    <property type="protein sequence ID" value="MQM20711.1"/>
    <property type="molecule type" value="Genomic_DNA"/>
</dbReference>
<dbReference type="SMR" id="A0A843XNI6"/>
<accession>A0A843XNI6</accession>
<reference evidence="6" key="1">
    <citation type="submission" date="2017-07" db="EMBL/GenBank/DDBJ databases">
        <title>Taro Niue Genome Assembly and Annotation.</title>
        <authorList>
            <person name="Atibalentja N."/>
            <person name="Keating K."/>
            <person name="Fields C.J."/>
        </authorList>
    </citation>
    <scope>NUCLEOTIDE SEQUENCE</scope>
    <source>
        <strain evidence="6">Niue_2</strain>
        <tissue evidence="6">Leaf</tissue>
    </source>
</reference>
<dbReference type="PROSITE" id="PS00375">
    <property type="entry name" value="UDPGT"/>
    <property type="match status" value="1"/>
</dbReference>
<comment type="similarity">
    <text evidence="1 4">Belongs to the UDP-glycosyltransferase family.</text>
</comment>
<protein>
    <recommendedName>
        <fullName evidence="5">Glycosyltransferase</fullName>
        <ecNumber evidence="5">2.4.1.-</ecNumber>
    </recommendedName>
</protein>
<dbReference type="CDD" id="cd03784">
    <property type="entry name" value="GT1_Gtf-like"/>
    <property type="match status" value="1"/>
</dbReference>
<comment type="caution">
    <text evidence="6">The sequence shown here is derived from an EMBL/GenBank/DDBJ whole genome shotgun (WGS) entry which is preliminary data.</text>
</comment>
<dbReference type="AlphaFoldDB" id="A0A843XNI6"/>
<sequence>MSPPAGETPHVALLPSAGMGHLTPFLRLAAALEARGCDVTLITPHPAVSAAEARHVADFLASASPRVRPLEFHLLPFDPASANSTDPFFLQFEAIRRSAHLLGPLLASACRAPSAVVTDITIFSAFVPVIRAAGVPNYVLFTASAAMFALCAAFPSAAASLDGHAGTLDVPGLGALPVSWIPQPLRKPRNLFSAQFMENGRALTQVDGIIINTWEVLEGDTLAALNAGSVVPHLPLVTPVGPLPPVKLHKNSCLPWLDAQPERSVVYVSFGSRTALSAEQMRELGAGLEKSGCRFLWVVKSKKVDKEDEGVALEELLGDGYLRRVEGRGLVVKDWVDQDAILAHPAVGGFVSHCGWNSVTEAAIRGVRVLAWPRHGDQRLNAWVVERGGLGAWPRGWSWEGEAEVVGGEEIGQWVRELMEGPGVGMLQEDAVRAAGAGGKSNKGLGELIRKWNTASA</sequence>
<keyword evidence="3 4" id="KW-0808">Transferase</keyword>
<organism evidence="6 7">
    <name type="scientific">Colocasia esculenta</name>
    <name type="common">Wild taro</name>
    <name type="synonym">Arum esculentum</name>
    <dbReference type="NCBI Taxonomy" id="4460"/>
    <lineage>
        <taxon>Eukaryota</taxon>
        <taxon>Viridiplantae</taxon>
        <taxon>Streptophyta</taxon>
        <taxon>Embryophyta</taxon>
        <taxon>Tracheophyta</taxon>
        <taxon>Spermatophyta</taxon>
        <taxon>Magnoliopsida</taxon>
        <taxon>Liliopsida</taxon>
        <taxon>Araceae</taxon>
        <taxon>Aroideae</taxon>
        <taxon>Colocasieae</taxon>
        <taxon>Colocasia</taxon>
    </lineage>
</organism>
<dbReference type="OrthoDB" id="5835829at2759"/>
<evidence type="ECO:0000256" key="4">
    <source>
        <dbReference type="RuleBase" id="RU003718"/>
    </source>
</evidence>
<dbReference type="Proteomes" id="UP000652761">
    <property type="component" value="Unassembled WGS sequence"/>
</dbReference>
<dbReference type="Gene3D" id="3.40.50.2000">
    <property type="entry name" value="Glycogen Phosphorylase B"/>
    <property type="match status" value="2"/>
</dbReference>
<name>A0A843XNI6_COLES</name>
<gene>
    <name evidence="6" type="ORF">Taro_053737</name>
</gene>
<evidence type="ECO:0000313" key="6">
    <source>
        <dbReference type="EMBL" id="MQM20711.1"/>
    </source>
</evidence>
<dbReference type="Pfam" id="PF00201">
    <property type="entry name" value="UDPGT"/>
    <property type="match status" value="1"/>
</dbReference>
<dbReference type="PANTHER" id="PTHR48048">
    <property type="entry name" value="GLYCOSYLTRANSFERASE"/>
    <property type="match status" value="1"/>
</dbReference>
<evidence type="ECO:0000256" key="1">
    <source>
        <dbReference type="ARBA" id="ARBA00009995"/>
    </source>
</evidence>
<proteinExistence type="inferred from homology"/>
<dbReference type="GO" id="GO:0035251">
    <property type="term" value="F:UDP-glucosyltransferase activity"/>
    <property type="evidence" value="ECO:0007669"/>
    <property type="project" value="InterPro"/>
</dbReference>
<evidence type="ECO:0000256" key="3">
    <source>
        <dbReference type="ARBA" id="ARBA00022679"/>
    </source>
</evidence>
<evidence type="ECO:0000256" key="2">
    <source>
        <dbReference type="ARBA" id="ARBA00022676"/>
    </source>
</evidence>
<keyword evidence="2 4" id="KW-0328">Glycosyltransferase</keyword>
<evidence type="ECO:0000256" key="5">
    <source>
        <dbReference type="RuleBase" id="RU362057"/>
    </source>
</evidence>
<keyword evidence="7" id="KW-1185">Reference proteome</keyword>
<dbReference type="PANTHER" id="PTHR48048:SF76">
    <property type="entry name" value="UDP-GLYCOSYLTRANSFERASE 708D1-LIKE"/>
    <property type="match status" value="1"/>
</dbReference>
<dbReference type="SUPFAM" id="SSF53756">
    <property type="entry name" value="UDP-Glycosyltransferase/glycogen phosphorylase"/>
    <property type="match status" value="1"/>
</dbReference>
<dbReference type="FunFam" id="3.40.50.2000:FF:000060">
    <property type="entry name" value="Glycosyltransferase"/>
    <property type="match status" value="1"/>
</dbReference>